<evidence type="ECO:0000313" key="2">
    <source>
        <dbReference type="EMBL" id="ERK54149.1"/>
    </source>
</evidence>
<evidence type="ECO:0000313" key="3">
    <source>
        <dbReference type="Proteomes" id="UP000017052"/>
    </source>
</evidence>
<dbReference type="RefSeq" id="WP_021798015.1">
    <property type="nucleotide sequence ID" value="NZ_ACVN02000221.1"/>
</dbReference>
<keyword evidence="3" id="KW-1185">Reference proteome</keyword>
<reference evidence="2" key="1">
    <citation type="submission" date="2013-08" db="EMBL/GenBank/DDBJ databases">
        <authorList>
            <person name="Durkin A.S."/>
            <person name="Haft D.R."/>
            <person name="McCorrison J."/>
            <person name="Torralba M."/>
            <person name="Gillis M."/>
            <person name="Haft D.H."/>
            <person name="Methe B."/>
            <person name="Sutton G."/>
            <person name="Nelson K.E."/>
        </authorList>
    </citation>
    <scope>NUCLEOTIDE SEQUENCE [LARGE SCALE GENOMIC DNA]</scope>
    <source>
        <strain evidence="2">F0233</strain>
    </source>
</reference>
<accession>U2QDA5</accession>
<evidence type="ECO:0000256" key="1">
    <source>
        <dbReference type="SAM" id="MobiDB-lite"/>
    </source>
</evidence>
<protein>
    <submittedName>
        <fullName evidence="2">Uncharacterized protein</fullName>
    </submittedName>
</protein>
<dbReference type="GeneID" id="95359645"/>
<feature type="region of interest" description="Disordered" evidence="1">
    <location>
        <begin position="146"/>
        <end position="165"/>
    </location>
</feature>
<name>U2QDA5_9ACTN</name>
<gene>
    <name evidence="2" type="ORF">HMPREF0682_2649</name>
</gene>
<dbReference type="Proteomes" id="UP000017052">
    <property type="component" value="Unassembled WGS sequence"/>
</dbReference>
<comment type="caution">
    <text evidence="2">The sequence shown here is derived from an EMBL/GenBank/DDBJ whole genome shotgun (WGS) entry which is preliminary data.</text>
</comment>
<dbReference type="OrthoDB" id="2104226at201174"/>
<proteinExistence type="predicted"/>
<dbReference type="EMBL" id="ACVN02000221">
    <property type="protein sequence ID" value="ERK54149.1"/>
    <property type="molecule type" value="Genomic_DNA"/>
</dbReference>
<sequence>MNAEGAGRAPLADLPVDRTYIGRAVPREGRGWWVQLERRTNPDGPETEVVAVGECATLERLEERAWEPVRSITDDPDVRVITAPRIDDELMMRVVGAWRAMADAKRAEADAARQVRAVVGELRDLGLSVTDIAFLTHVSRGRVSQLLAQDPRRGRRSGDARPRSD</sequence>
<dbReference type="AlphaFoldDB" id="U2QDA5"/>
<feature type="compositionally biased region" description="Basic and acidic residues" evidence="1">
    <location>
        <begin position="150"/>
        <end position="165"/>
    </location>
</feature>
<organism evidence="2 3">
    <name type="scientific">Propionibacterium acidifaciens F0233</name>
    <dbReference type="NCBI Taxonomy" id="553198"/>
    <lineage>
        <taxon>Bacteria</taxon>
        <taxon>Bacillati</taxon>
        <taxon>Actinomycetota</taxon>
        <taxon>Actinomycetes</taxon>
        <taxon>Propionibacteriales</taxon>
        <taxon>Propionibacteriaceae</taxon>
        <taxon>Propionibacterium</taxon>
    </lineage>
</organism>